<gene>
    <name evidence="1" type="ORF">ZEAMMB73_Zm00001d014475</name>
</gene>
<evidence type="ECO:0000313" key="1">
    <source>
        <dbReference type="EMBL" id="AQK66348.1"/>
    </source>
</evidence>
<name>A0A1D6GTM3_MAIZE</name>
<sequence>MAEGVVAGVAAPVAVARAVAGGAGDPGAGPREWKMCIYAADCSEISLVQVRGSAMN</sequence>
<reference evidence="1" key="1">
    <citation type="submission" date="2015-12" db="EMBL/GenBank/DDBJ databases">
        <title>Update maize B73 reference genome by single molecule sequencing technologies.</title>
        <authorList>
            <consortium name="Maize Genome Sequencing Project"/>
            <person name="Ware D."/>
        </authorList>
    </citation>
    <scope>NUCLEOTIDE SEQUENCE</scope>
    <source>
        <tissue evidence="1">Seedling</tissue>
    </source>
</reference>
<organism evidence="1">
    <name type="scientific">Zea mays</name>
    <name type="common">Maize</name>
    <dbReference type="NCBI Taxonomy" id="4577"/>
    <lineage>
        <taxon>Eukaryota</taxon>
        <taxon>Viridiplantae</taxon>
        <taxon>Streptophyta</taxon>
        <taxon>Embryophyta</taxon>
        <taxon>Tracheophyta</taxon>
        <taxon>Spermatophyta</taxon>
        <taxon>Magnoliopsida</taxon>
        <taxon>Liliopsida</taxon>
        <taxon>Poales</taxon>
        <taxon>Poaceae</taxon>
        <taxon>PACMAD clade</taxon>
        <taxon>Panicoideae</taxon>
        <taxon>Andropogonodae</taxon>
        <taxon>Andropogoneae</taxon>
        <taxon>Tripsacinae</taxon>
        <taxon>Zea</taxon>
    </lineage>
</organism>
<dbReference type="InParanoid" id="A0A1D6GTM3"/>
<accession>A0A1D6GTM3</accession>
<dbReference type="EMBL" id="CM000781">
    <property type="protein sequence ID" value="AQK66348.1"/>
    <property type="molecule type" value="Genomic_DNA"/>
</dbReference>
<dbReference type="AlphaFoldDB" id="A0A1D6GTM3"/>
<protein>
    <submittedName>
        <fullName evidence="1">Uncharacterized protein</fullName>
    </submittedName>
</protein>
<proteinExistence type="predicted"/>